<sequence>GRDGRAHPSSGPSGGGARARVAGAAGDEPQPVGEGPGRGSPESLRRSQRQAGSIRRHGAQARALVGDARLLLARLAGRLRPPDGRVEARRRDSRSGRAPCHRGL</sequence>
<feature type="non-terminal residue" evidence="2">
    <location>
        <position position="104"/>
    </location>
</feature>
<evidence type="ECO:0000313" key="2">
    <source>
        <dbReference type="EMBL" id="CAA9394077.1"/>
    </source>
</evidence>
<evidence type="ECO:0000256" key="1">
    <source>
        <dbReference type="SAM" id="MobiDB-lite"/>
    </source>
</evidence>
<dbReference type="AlphaFoldDB" id="A0A6J4NUG4"/>
<organism evidence="2">
    <name type="scientific">uncultured Rubrobacteraceae bacterium</name>
    <dbReference type="NCBI Taxonomy" id="349277"/>
    <lineage>
        <taxon>Bacteria</taxon>
        <taxon>Bacillati</taxon>
        <taxon>Actinomycetota</taxon>
        <taxon>Rubrobacteria</taxon>
        <taxon>Rubrobacterales</taxon>
        <taxon>Rubrobacteraceae</taxon>
        <taxon>environmental samples</taxon>
    </lineage>
</organism>
<name>A0A6J4NUG4_9ACTN</name>
<proteinExistence type="predicted"/>
<protein>
    <submittedName>
        <fullName evidence="2">Antitoxin HigA</fullName>
    </submittedName>
</protein>
<feature type="non-terminal residue" evidence="2">
    <location>
        <position position="1"/>
    </location>
</feature>
<gene>
    <name evidence="2" type="ORF">AVDCRST_MAG22-802</name>
</gene>
<feature type="region of interest" description="Disordered" evidence="1">
    <location>
        <begin position="1"/>
        <end position="60"/>
    </location>
</feature>
<accession>A0A6J4NUG4</accession>
<feature type="compositionally biased region" description="Basic and acidic residues" evidence="1">
    <location>
        <begin position="80"/>
        <end position="95"/>
    </location>
</feature>
<feature type="region of interest" description="Disordered" evidence="1">
    <location>
        <begin position="76"/>
        <end position="104"/>
    </location>
</feature>
<reference evidence="2" key="1">
    <citation type="submission" date="2020-02" db="EMBL/GenBank/DDBJ databases">
        <authorList>
            <person name="Meier V. D."/>
        </authorList>
    </citation>
    <scope>NUCLEOTIDE SEQUENCE</scope>
    <source>
        <strain evidence="2">AVDCRST_MAG22</strain>
    </source>
</reference>
<dbReference type="EMBL" id="CADCUV010000036">
    <property type="protein sequence ID" value="CAA9394077.1"/>
    <property type="molecule type" value="Genomic_DNA"/>
</dbReference>